<keyword evidence="3" id="KW-1185">Reference proteome</keyword>
<organism evidence="2 3">
    <name type="scientific">Ficus carica</name>
    <name type="common">Common fig</name>
    <dbReference type="NCBI Taxonomy" id="3494"/>
    <lineage>
        <taxon>Eukaryota</taxon>
        <taxon>Viridiplantae</taxon>
        <taxon>Streptophyta</taxon>
        <taxon>Embryophyta</taxon>
        <taxon>Tracheophyta</taxon>
        <taxon>Spermatophyta</taxon>
        <taxon>Magnoliopsida</taxon>
        <taxon>eudicotyledons</taxon>
        <taxon>Gunneridae</taxon>
        <taxon>Pentapetalae</taxon>
        <taxon>rosids</taxon>
        <taxon>fabids</taxon>
        <taxon>Rosales</taxon>
        <taxon>Moraceae</taxon>
        <taxon>Ficeae</taxon>
        <taxon>Ficus</taxon>
    </lineage>
</organism>
<name>A0AA88AFJ8_FICCA</name>
<accession>A0AA88AFJ8</accession>
<dbReference type="Proteomes" id="UP001187192">
    <property type="component" value="Unassembled WGS sequence"/>
</dbReference>
<proteinExistence type="predicted"/>
<gene>
    <name evidence="2" type="ORF">TIFTF001_020779</name>
</gene>
<evidence type="ECO:0000313" key="2">
    <source>
        <dbReference type="EMBL" id="GMN51619.1"/>
    </source>
</evidence>
<evidence type="ECO:0000256" key="1">
    <source>
        <dbReference type="SAM" id="MobiDB-lite"/>
    </source>
</evidence>
<sequence length="36" mass="3921">MNGGRAELRHRQRRSGQNSGCGVVDGPPATMEEEHT</sequence>
<feature type="region of interest" description="Disordered" evidence="1">
    <location>
        <begin position="1"/>
        <end position="36"/>
    </location>
</feature>
<reference evidence="2" key="1">
    <citation type="submission" date="2023-07" db="EMBL/GenBank/DDBJ databases">
        <title>draft genome sequence of fig (Ficus carica).</title>
        <authorList>
            <person name="Takahashi T."/>
            <person name="Nishimura K."/>
        </authorList>
    </citation>
    <scope>NUCLEOTIDE SEQUENCE</scope>
</reference>
<dbReference type="AlphaFoldDB" id="A0AA88AFJ8"/>
<comment type="caution">
    <text evidence="2">The sequence shown here is derived from an EMBL/GenBank/DDBJ whole genome shotgun (WGS) entry which is preliminary data.</text>
</comment>
<dbReference type="EMBL" id="BTGU01000038">
    <property type="protein sequence ID" value="GMN51619.1"/>
    <property type="molecule type" value="Genomic_DNA"/>
</dbReference>
<evidence type="ECO:0000313" key="3">
    <source>
        <dbReference type="Proteomes" id="UP001187192"/>
    </source>
</evidence>
<protein>
    <submittedName>
        <fullName evidence="2">Uncharacterized protein</fullName>
    </submittedName>
</protein>